<dbReference type="EMBL" id="CP006912">
    <property type="protein sequence ID" value="AHB47337.1"/>
    <property type="molecule type" value="Genomic_DNA"/>
</dbReference>
<comment type="similarity">
    <text evidence="1 3">Belongs to the short-chain dehydrogenases/reductases (SDR) family.</text>
</comment>
<evidence type="ECO:0000256" key="2">
    <source>
        <dbReference type="ARBA" id="ARBA00023002"/>
    </source>
</evidence>
<reference evidence="4 5" key="1">
    <citation type="journal article" date="2014" name="Genome Announc.">
        <title>Complete Genome Sequence of Hyphomicrobium nitrativorans Strain NL23, a Denitrifying Bacterium Isolated from Biofilm of a Methanol-Fed Denitrification System Treating Seawater at the Montreal Biodome.</title>
        <authorList>
            <person name="Martineau C."/>
            <person name="Villeneuve C."/>
            <person name="Mauffrey F."/>
            <person name="Villemur R."/>
        </authorList>
    </citation>
    <scope>NUCLEOTIDE SEQUENCE [LARGE SCALE GENOMIC DNA]</scope>
    <source>
        <strain evidence="4">NL23</strain>
    </source>
</reference>
<dbReference type="GO" id="GO:0016020">
    <property type="term" value="C:membrane"/>
    <property type="evidence" value="ECO:0007669"/>
    <property type="project" value="TreeGrafter"/>
</dbReference>
<keyword evidence="5" id="KW-1185">Reference proteome</keyword>
<dbReference type="SUPFAM" id="SSF51735">
    <property type="entry name" value="NAD(P)-binding Rossmann-fold domains"/>
    <property type="match status" value="1"/>
</dbReference>
<dbReference type="InterPro" id="IPR036291">
    <property type="entry name" value="NAD(P)-bd_dom_sf"/>
</dbReference>
<evidence type="ECO:0000313" key="4">
    <source>
        <dbReference type="EMBL" id="AHB47337.1"/>
    </source>
</evidence>
<dbReference type="STRING" id="1029756.W911_01285"/>
<dbReference type="Pfam" id="PF00106">
    <property type="entry name" value="adh_short"/>
    <property type="match status" value="1"/>
</dbReference>
<dbReference type="Gene3D" id="3.40.50.720">
    <property type="entry name" value="NAD(P)-binding Rossmann-like Domain"/>
    <property type="match status" value="1"/>
</dbReference>
<dbReference type="PRINTS" id="PR00081">
    <property type="entry name" value="GDHRDH"/>
</dbReference>
<organism evidence="4 5">
    <name type="scientific">Hyphomicrobium nitrativorans NL23</name>
    <dbReference type="NCBI Taxonomy" id="1029756"/>
    <lineage>
        <taxon>Bacteria</taxon>
        <taxon>Pseudomonadati</taxon>
        <taxon>Pseudomonadota</taxon>
        <taxon>Alphaproteobacteria</taxon>
        <taxon>Hyphomicrobiales</taxon>
        <taxon>Hyphomicrobiaceae</taxon>
        <taxon>Hyphomicrobium</taxon>
    </lineage>
</organism>
<dbReference type="PIRSF" id="PIRSF000126">
    <property type="entry name" value="11-beta-HSD1"/>
    <property type="match status" value="1"/>
</dbReference>
<accession>V5SA90</accession>
<dbReference type="GO" id="GO:0016491">
    <property type="term" value="F:oxidoreductase activity"/>
    <property type="evidence" value="ECO:0007669"/>
    <property type="project" value="UniProtKB-KW"/>
</dbReference>
<dbReference type="KEGG" id="hni:W911_01285"/>
<dbReference type="HOGENOM" id="CLU_010194_2_1_5"/>
<evidence type="ECO:0000256" key="3">
    <source>
        <dbReference type="RuleBase" id="RU000363"/>
    </source>
</evidence>
<sequence length="292" mass="29900">MLRFLSSVADLWIGRNRDPSPEALAAVGGRAPAVVVTGASRGIGRALAMRFARAGRDVALVARDADALARVAAEIARAHGVKAMPIALDVTALDAPAALDAALRAAGLYADVLVNNAGIGLAGPFAENAPEEIDRLVALNVTALTRLTRHALPAMVARGRGGVLNVASLGGMAPGPHQAAYYASKAYVISLTEAVAYEARGRGVRIAVVAPGPVNTGFHEAMGAENALYRTLIPALSPEAVAASAYRGFCVGRTKIAPGVVATVSAVALKLLPAFVSAPLMGVLLARPERPR</sequence>
<keyword evidence="2" id="KW-0560">Oxidoreductase</keyword>
<dbReference type="Proteomes" id="UP000018542">
    <property type="component" value="Chromosome"/>
</dbReference>
<gene>
    <name evidence="4" type="ORF">W911_01285</name>
</gene>
<dbReference type="PANTHER" id="PTHR44196">
    <property type="entry name" value="DEHYDROGENASE/REDUCTASE SDR FAMILY MEMBER 7B"/>
    <property type="match status" value="1"/>
</dbReference>
<dbReference type="PANTHER" id="PTHR44196:SF2">
    <property type="entry name" value="SHORT-CHAIN DEHYDROGENASE-RELATED"/>
    <property type="match status" value="1"/>
</dbReference>
<dbReference type="OrthoDB" id="9808814at2"/>
<name>V5SA90_9HYPH</name>
<dbReference type="PATRIC" id="fig|1029756.8.peg.271"/>
<dbReference type="PRINTS" id="PR00080">
    <property type="entry name" value="SDRFAMILY"/>
</dbReference>
<proteinExistence type="inferred from homology"/>
<dbReference type="AlphaFoldDB" id="V5SA90"/>
<dbReference type="RefSeq" id="WP_023785698.1">
    <property type="nucleotide sequence ID" value="NC_022997.1"/>
</dbReference>
<protein>
    <submittedName>
        <fullName evidence="4">Short-chain dehydrogenase</fullName>
    </submittedName>
</protein>
<evidence type="ECO:0000313" key="5">
    <source>
        <dbReference type="Proteomes" id="UP000018542"/>
    </source>
</evidence>
<evidence type="ECO:0000256" key="1">
    <source>
        <dbReference type="ARBA" id="ARBA00006484"/>
    </source>
</evidence>
<dbReference type="InterPro" id="IPR002347">
    <property type="entry name" value="SDR_fam"/>
</dbReference>
<dbReference type="CDD" id="cd05233">
    <property type="entry name" value="SDR_c"/>
    <property type="match status" value="1"/>
</dbReference>